<feature type="transmembrane region" description="Helical" evidence="6">
    <location>
        <begin position="67"/>
        <end position="89"/>
    </location>
</feature>
<evidence type="ECO:0000256" key="6">
    <source>
        <dbReference type="SAM" id="Phobius"/>
    </source>
</evidence>
<evidence type="ECO:0000256" key="4">
    <source>
        <dbReference type="ARBA" id="ARBA00022989"/>
    </source>
</evidence>
<gene>
    <name evidence="7" type="ORF">EIM92_05525</name>
</gene>
<keyword evidence="8" id="KW-1185">Reference proteome</keyword>
<dbReference type="RefSeq" id="WP_125081832.1">
    <property type="nucleotide sequence ID" value="NZ_CP034248.1"/>
</dbReference>
<evidence type="ECO:0000256" key="5">
    <source>
        <dbReference type="ARBA" id="ARBA00023136"/>
    </source>
</evidence>
<dbReference type="EMBL" id="CP034248">
    <property type="protein sequence ID" value="AZK45734.1"/>
    <property type="molecule type" value="Genomic_DNA"/>
</dbReference>
<dbReference type="AlphaFoldDB" id="A0A3S8RS11"/>
<dbReference type="KEGG" id="plen:EIM92_05525"/>
<dbReference type="GO" id="GO:0005886">
    <property type="term" value="C:plasma membrane"/>
    <property type="evidence" value="ECO:0007669"/>
    <property type="project" value="UniProtKB-SubCell"/>
</dbReference>
<reference evidence="7 8" key="1">
    <citation type="submission" date="2018-11" db="EMBL/GenBank/DDBJ databases">
        <title>Genome sequencing of Paenibacillus lentus DSM25539(T).</title>
        <authorList>
            <person name="Kook J.-K."/>
            <person name="Park S.-N."/>
            <person name="Lim Y.K."/>
        </authorList>
    </citation>
    <scope>NUCLEOTIDE SEQUENCE [LARGE SCALE GENOMIC DNA]</scope>
    <source>
        <strain evidence="7 8">DSM 25539</strain>
    </source>
</reference>
<name>A0A3S8RS11_9BACL</name>
<keyword evidence="3 6" id="KW-0812">Transmembrane</keyword>
<comment type="subcellular location">
    <subcellularLocation>
        <location evidence="1">Cell membrane</location>
        <topology evidence="1">Multi-pass membrane protein</topology>
    </subcellularLocation>
</comment>
<feature type="transmembrane region" description="Helical" evidence="6">
    <location>
        <begin position="201"/>
        <end position="224"/>
    </location>
</feature>
<evidence type="ECO:0000256" key="2">
    <source>
        <dbReference type="ARBA" id="ARBA00022475"/>
    </source>
</evidence>
<keyword evidence="4 6" id="KW-1133">Transmembrane helix</keyword>
<evidence type="ECO:0000313" key="7">
    <source>
        <dbReference type="EMBL" id="AZK45734.1"/>
    </source>
</evidence>
<protein>
    <submittedName>
        <fullName evidence="7">ABC transporter permease</fullName>
    </submittedName>
</protein>
<dbReference type="CDD" id="cd06580">
    <property type="entry name" value="TM_PBP1_transp_TpRbsC_like"/>
    <property type="match status" value="1"/>
</dbReference>
<evidence type="ECO:0000313" key="8">
    <source>
        <dbReference type="Proteomes" id="UP000273145"/>
    </source>
</evidence>
<evidence type="ECO:0000256" key="1">
    <source>
        <dbReference type="ARBA" id="ARBA00004651"/>
    </source>
</evidence>
<keyword evidence="5 6" id="KW-0472">Membrane</keyword>
<dbReference type="PANTHER" id="PTHR43370">
    <property type="entry name" value="SUGAR ABC TRANSPORTER INTEGRAL MEMBRANE PROTEIN-RELATED"/>
    <property type="match status" value="1"/>
</dbReference>
<evidence type="ECO:0000256" key="3">
    <source>
        <dbReference type="ARBA" id="ARBA00022692"/>
    </source>
</evidence>
<keyword evidence="2" id="KW-1003">Cell membrane</keyword>
<sequence length="317" mass="33878">MDIISNLINGTLVFSTAFIFAALGGLISERSGVINIGLEGFMVSGAFFSAIIAYYAETAGLGGLSPWLGVIGAFVFTAIFSSIHAVATIRFKANQVVSGVVINILAASSTFFLVKLIFEGSAESPLLTTVFHKFRIPFLSDIPFIGNAFFNNYPTTYIAIAFVIVIYFIIYRTAVGLRLRAVGEHPGAADTVGVKVNRMRYMAVILSGSIAALGGATIVLTSNGNFAFNTISGQGYIALAAVIFGKWNPIGAMLASLFFGLAQAVKDQLQIFEFAARIPNEFFYMLPYVLTMLVLIGAVGKARAPKALGEPYEVGKR</sequence>
<dbReference type="GO" id="GO:0022857">
    <property type="term" value="F:transmembrane transporter activity"/>
    <property type="evidence" value="ECO:0007669"/>
    <property type="project" value="InterPro"/>
</dbReference>
<feature type="transmembrane region" description="Helical" evidence="6">
    <location>
        <begin position="6"/>
        <end position="26"/>
    </location>
</feature>
<accession>A0A3S8RS11</accession>
<feature type="transmembrane region" description="Helical" evidence="6">
    <location>
        <begin position="153"/>
        <end position="171"/>
    </location>
</feature>
<organism evidence="7 8">
    <name type="scientific">Paenibacillus lentus</name>
    <dbReference type="NCBI Taxonomy" id="1338368"/>
    <lineage>
        <taxon>Bacteria</taxon>
        <taxon>Bacillati</taxon>
        <taxon>Bacillota</taxon>
        <taxon>Bacilli</taxon>
        <taxon>Bacillales</taxon>
        <taxon>Paenibacillaceae</taxon>
        <taxon>Paenibacillus</taxon>
    </lineage>
</organism>
<proteinExistence type="predicted"/>
<feature type="transmembrane region" description="Helical" evidence="6">
    <location>
        <begin position="236"/>
        <end position="261"/>
    </location>
</feature>
<dbReference type="Proteomes" id="UP000273145">
    <property type="component" value="Chromosome"/>
</dbReference>
<dbReference type="PANTHER" id="PTHR43370:SF1">
    <property type="entry name" value="GUANOSINE ABC TRANSPORTER PERMEASE PROTEIN NUPQ"/>
    <property type="match status" value="1"/>
</dbReference>
<feature type="transmembrane region" description="Helical" evidence="6">
    <location>
        <begin position="96"/>
        <end position="118"/>
    </location>
</feature>
<dbReference type="InterPro" id="IPR001851">
    <property type="entry name" value="ABC_transp_permease"/>
</dbReference>
<dbReference type="Pfam" id="PF02653">
    <property type="entry name" value="BPD_transp_2"/>
    <property type="match status" value="1"/>
</dbReference>
<feature type="transmembrane region" description="Helical" evidence="6">
    <location>
        <begin position="33"/>
        <end position="55"/>
    </location>
</feature>
<dbReference type="OrthoDB" id="9792579at2"/>
<feature type="transmembrane region" description="Helical" evidence="6">
    <location>
        <begin position="282"/>
        <end position="300"/>
    </location>
</feature>